<organism evidence="1 2">
    <name type="scientific">Phytophthora cactorum</name>
    <dbReference type="NCBI Taxonomy" id="29920"/>
    <lineage>
        <taxon>Eukaryota</taxon>
        <taxon>Sar</taxon>
        <taxon>Stramenopiles</taxon>
        <taxon>Oomycota</taxon>
        <taxon>Peronosporomycetes</taxon>
        <taxon>Peronosporales</taxon>
        <taxon>Peronosporaceae</taxon>
        <taxon>Phytophthora</taxon>
    </lineage>
</organism>
<proteinExistence type="predicted"/>
<dbReference type="VEuPathDB" id="FungiDB:PC110_g8197"/>
<accession>A0A8T1EBX6</accession>
<dbReference type="AlphaFoldDB" id="A0A8T1EBX6"/>
<dbReference type="Proteomes" id="UP000736787">
    <property type="component" value="Unassembled WGS sequence"/>
</dbReference>
<evidence type="ECO:0000313" key="2">
    <source>
        <dbReference type="Proteomes" id="UP000736787"/>
    </source>
</evidence>
<protein>
    <submittedName>
        <fullName evidence="1">Uncharacterized protein</fullName>
    </submittedName>
</protein>
<comment type="caution">
    <text evidence="1">The sequence shown here is derived from an EMBL/GenBank/DDBJ whole genome shotgun (WGS) entry which is preliminary data.</text>
</comment>
<evidence type="ECO:0000313" key="1">
    <source>
        <dbReference type="EMBL" id="KAG2951602.1"/>
    </source>
</evidence>
<sequence>MTVTPDDLHSSVRVLCPAASSQRRRAARPGSIHLRLPWPRPVPLSVRGLRVPLAPQLDLQAQLLGFKRAFRWLLGHFSGCWTPVMVPEAAAKNGDLTMLQFLLQHDTGRDFKCRSVEVLLEAATSFETRPTLPKDWKGPGNVVYWGGRCIAFAMRGNNFVAAKWIYAHSPHTYSDEDIC</sequence>
<gene>
    <name evidence="1" type="ORF">PC117_g3453</name>
</gene>
<name>A0A8T1EBX6_9STRA</name>
<dbReference type="EMBL" id="RCMK01000049">
    <property type="protein sequence ID" value="KAG2951602.1"/>
    <property type="molecule type" value="Genomic_DNA"/>
</dbReference>
<reference evidence="1" key="1">
    <citation type="submission" date="2018-10" db="EMBL/GenBank/DDBJ databases">
        <title>Effector identification in a new, highly contiguous assembly of the strawberry crown rot pathogen Phytophthora cactorum.</title>
        <authorList>
            <person name="Armitage A.D."/>
            <person name="Nellist C.F."/>
            <person name="Bates H."/>
            <person name="Vickerstaff R.J."/>
            <person name="Harrison R.J."/>
        </authorList>
    </citation>
    <scope>NUCLEOTIDE SEQUENCE</scope>
    <source>
        <strain evidence="1">4040</strain>
    </source>
</reference>